<organism evidence="1 2">
    <name type="scientific">Caerostris darwini</name>
    <dbReference type="NCBI Taxonomy" id="1538125"/>
    <lineage>
        <taxon>Eukaryota</taxon>
        <taxon>Metazoa</taxon>
        <taxon>Ecdysozoa</taxon>
        <taxon>Arthropoda</taxon>
        <taxon>Chelicerata</taxon>
        <taxon>Arachnida</taxon>
        <taxon>Araneae</taxon>
        <taxon>Araneomorphae</taxon>
        <taxon>Entelegynae</taxon>
        <taxon>Araneoidea</taxon>
        <taxon>Araneidae</taxon>
        <taxon>Caerostris</taxon>
    </lineage>
</organism>
<accession>A0AAV4MRT1</accession>
<protein>
    <recommendedName>
        <fullName evidence="3">SMB domain-containing protein</fullName>
    </recommendedName>
</protein>
<dbReference type="Proteomes" id="UP001054837">
    <property type="component" value="Unassembled WGS sequence"/>
</dbReference>
<keyword evidence="2" id="KW-1185">Reference proteome</keyword>
<dbReference type="PANTHER" id="PTHR45902">
    <property type="entry name" value="LATROPHILIN RECEPTOR-LIKE PROTEIN A"/>
    <property type="match status" value="1"/>
</dbReference>
<evidence type="ECO:0000313" key="1">
    <source>
        <dbReference type="EMBL" id="GIX75084.1"/>
    </source>
</evidence>
<dbReference type="EMBL" id="BPLQ01000802">
    <property type="protein sequence ID" value="GIX75084.1"/>
    <property type="molecule type" value="Genomic_DNA"/>
</dbReference>
<name>A0AAV4MRT1_9ARAC</name>
<evidence type="ECO:0000313" key="2">
    <source>
        <dbReference type="Proteomes" id="UP001054837"/>
    </source>
</evidence>
<reference evidence="1 2" key="1">
    <citation type="submission" date="2021-06" db="EMBL/GenBank/DDBJ databases">
        <title>Caerostris darwini draft genome.</title>
        <authorList>
            <person name="Kono N."/>
            <person name="Arakawa K."/>
        </authorList>
    </citation>
    <scope>NUCLEOTIDE SEQUENCE [LARGE SCALE GENOMIC DNA]</scope>
</reference>
<sequence length="322" mass="35826">MSGLWRNGKKAPSVPSLKVDQDDCLNYVMSKMKGECISCYMLVFTLLSCVVVSKGGGAGLLVFAPEDVTNNTVESLLSACSNSSSCQGNRTDDAVHDYHCKCDDSCVKYDTCCHDSKHRATSGNVTKPDADVKCVSLSDGSERHVFMVDTYKVKDIYIAQSSRHINNHIFTHCRNAAEDNDNFFLMIPVTSKVTGTTYKNYFCAVCEEDIYMDQLTIWNLGLIGLENSNASKMQLLSALRYSTKFKTWVVRKNSRNIFNSASVSIRLGVPKSIESVVQYCRKGIVAKCATNWTEETAKEKCGSYMVVVAHCEGDREVLYRIT</sequence>
<dbReference type="AlphaFoldDB" id="A0AAV4MRT1"/>
<dbReference type="PANTHER" id="PTHR45902:SF4">
    <property type="entry name" value="G-PROTEIN COUPLED RECEPTORS FAMILY 2 PROFILE 2 DOMAIN-CONTAINING PROTEIN"/>
    <property type="match status" value="1"/>
</dbReference>
<dbReference type="InterPro" id="IPR053231">
    <property type="entry name" value="GPCR_LN-TM7"/>
</dbReference>
<dbReference type="SUPFAM" id="SSF90188">
    <property type="entry name" value="Somatomedin B domain"/>
    <property type="match status" value="1"/>
</dbReference>
<gene>
    <name evidence="1" type="primary">AVEN_102081_1</name>
    <name evidence="1" type="ORF">CDAR_479391</name>
</gene>
<evidence type="ECO:0008006" key="3">
    <source>
        <dbReference type="Google" id="ProtNLM"/>
    </source>
</evidence>
<proteinExistence type="predicted"/>
<dbReference type="InterPro" id="IPR036024">
    <property type="entry name" value="Somatomedin_B-like_dom_sf"/>
</dbReference>
<comment type="caution">
    <text evidence="1">The sequence shown here is derived from an EMBL/GenBank/DDBJ whole genome shotgun (WGS) entry which is preliminary data.</text>
</comment>